<dbReference type="Proteomes" id="UP001530293">
    <property type="component" value="Unassembled WGS sequence"/>
</dbReference>
<gene>
    <name evidence="3" type="ORF">ACHAWU_008045</name>
</gene>
<keyword evidence="4" id="KW-1185">Reference proteome</keyword>
<dbReference type="EMBL" id="JALLBG020000017">
    <property type="protein sequence ID" value="KAL3772023.1"/>
    <property type="molecule type" value="Genomic_DNA"/>
</dbReference>
<feature type="domain" description="DOT1" evidence="2">
    <location>
        <begin position="143"/>
        <end position="203"/>
    </location>
</feature>
<evidence type="ECO:0000313" key="3">
    <source>
        <dbReference type="EMBL" id="KAL3772023.1"/>
    </source>
</evidence>
<evidence type="ECO:0000313" key="4">
    <source>
        <dbReference type="Proteomes" id="UP001530293"/>
    </source>
</evidence>
<evidence type="ECO:0000256" key="1">
    <source>
        <dbReference type="SAM" id="MobiDB-lite"/>
    </source>
</evidence>
<sequence>MSVSSTNSARGKKSATESASSAADASTTSSPTKRYKSQADDDGAMEPNHKAPRTPPKTTITGAKIVTPASTAKLAVERPSNARRTLGVVDEEKGADYPVVAKKKLPFGATKEPIAIPPNVQSVYSIIQKYTGSIGGNGNGGGIYGELTAGSMQKMINLMVEHTGLSNDSRFIDVGCGLAKPSLHVAQYPGVEFSYGIEVEHVRYMLGMSNLEQVLKAALKEEAHRVEVSTKKEEVEGSKIGHKCILSYGDITEAKSFDPFTHVYMFDVGMPPRLFHKMSEMFNKSQAAYLICYHGPKTMIDDYGFNIELVTQTPTYMTASTECHEGYIYRHVGIKPIKGSNARNLTFGTPCDPRFSDAWKICRTGVYKLLEYVSGEVQKEWGESSKRVTRSASRAWDSR</sequence>
<proteinExistence type="predicted"/>
<dbReference type="AlphaFoldDB" id="A0ABD3N7E1"/>
<accession>A0ABD3N7E1</accession>
<protein>
    <recommendedName>
        <fullName evidence="2">DOT1 domain-containing protein</fullName>
    </recommendedName>
</protein>
<organism evidence="3 4">
    <name type="scientific">Discostella pseudostelligera</name>
    <dbReference type="NCBI Taxonomy" id="259834"/>
    <lineage>
        <taxon>Eukaryota</taxon>
        <taxon>Sar</taxon>
        <taxon>Stramenopiles</taxon>
        <taxon>Ochrophyta</taxon>
        <taxon>Bacillariophyta</taxon>
        <taxon>Coscinodiscophyceae</taxon>
        <taxon>Thalassiosirophycidae</taxon>
        <taxon>Stephanodiscales</taxon>
        <taxon>Stephanodiscaceae</taxon>
        <taxon>Discostella</taxon>
    </lineage>
</organism>
<comment type="caution">
    <text evidence="3">The sequence shown here is derived from an EMBL/GenBank/DDBJ whole genome shotgun (WGS) entry which is preliminary data.</text>
</comment>
<reference evidence="3 4" key="1">
    <citation type="submission" date="2024-10" db="EMBL/GenBank/DDBJ databases">
        <title>Updated reference genomes for cyclostephanoid diatoms.</title>
        <authorList>
            <person name="Roberts W.R."/>
            <person name="Alverson A.J."/>
        </authorList>
    </citation>
    <scope>NUCLEOTIDE SEQUENCE [LARGE SCALE GENOMIC DNA]</scope>
    <source>
        <strain evidence="3 4">AJA232-27</strain>
    </source>
</reference>
<name>A0ABD3N7E1_9STRA</name>
<evidence type="ECO:0000259" key="2">
    <source>
        <dbReference type="Pfam" id="PF08123"/>
    </source>
</evidence>
<dbReference type="InterPro" id="IPR029063">
    <property type="entry name" value="SAM-dependent_MTases_sf"/>
</dbReference>
<dbReference type="InterPro" id="IPR025789">
    <property type="entry name" value="DOT1_dom"/>
</dbReference>
<dbReference type="Pfam" id="PF08123">
    <property type="entry name" value="DOT1"/>
    <property type="match status" value="1"/>
</dbReference>
<feature type="compositionally biased region" description="Low complexity" evidence="1">
    <location>
        <begin position="16"/>
        <end position="30"/>
    </location>
</feature>
<dbReference type="SUPFAM" id="SSF53335">
    <property type="entry name" value="S-adenosyl-L-methionine-dependent methyltransferases"/>
    <property type="match status" value="1"/>
</dbReference>
<dbReference type="Gene3D" id="3.40.50.150">
    <property type="entry name" value="Vaccinia Virus protein VP39"/>
    <property type="match status" value="1"/>
</dbReference>
<feature type="region of interest" description="Disordered" evidence="1">
    <location>
        <begin position="1"/>
        <end position="62"/>
    </location>
</feature>